<keyword evidence="5" id="KW-0539">Nucleus</keyword>
<protein>
    <submittedName>
        <fullName evidence="8">Putative transcriptional regulatory protein</fullName>
    </submittedName>
</protein>
<feature type="region of interest" description="Disordered" evidence="6">
    <location>
        <begin position="595"/>
        <end position="617"/>
    </location>
</feature>
<dbReference type="SMART" id="SM00906">
    <property type="entry name" value="Fungal_trans"/>
    <property type="match status" value="1"/>
</dbReference>
<dbReference type="GO" id="GO:0003677">
    <property type="term" value="F:DNA binding"/>
    <property type="evidence" value="ECO:0007669"/>
    <property type="project" value="InterPro"/>
</dbReference>
<dbReference type="InterPro" id="IPR050815">
    <property type="entry name" value="TF_fung"/>
</dbReference>
<organism evidence="8 9">
    <name type="scientific">Neolecta irregularis (strain DAH-3)</name>
    <dbReference type="NCBI Taxonomy" id="1198029"/>
    <lineage>
        <taxon>Eukaryota</taxon>
        <taxon>Fungi</taxon>
        <taxon>Dikarya</taxon>
        <taxon>Ascomycota</taxon>
        <taxon>Taphrinomycotina</taxon>
        <taxon>Neolectales</taxon>
        <taxon>Neolectaceae</taxon>
        <taxon>Neolecta</taxon>
    </lineage>
</organism>
<dbReference type="STRING" id="1198029.A0A1U7LVK4"/>
<reference evidence="8 9" key="1">
    <citation type="submission" date="2016-04" db="EMBL/GenBank/DDBJ databases">
        <title>Evolutionary innovation and constraint leading to complex multicellularity in the Ascomycota.</title>
        <authorList>
            <person name="Cisse O."/>
            <person name="Nguyen A."/>
            <person name="Hewitt D.A."/>
            <person name="Jedd G."/>
            <person name="Stajich J.E."/>
        </authorList>
    </citation>
    <scope>NUCLEOTIDE SEQUENCE [LARGE SCALE GENOMIC DNA]</scope>
    <source>
        <strain evidence="8 9">DAH-3</strain>
    </source>
</reference>
<evidence type="ECO:0000256" key="1">
    <source>
        <dbReference type="ARBA" id="ARBA00004123"/>
    </source>
</evidence>
<proteinExistence type="predicted"/>
<dbReference type="GO" id="GO:0008270">
    <property type="term" value="F:zinc ion binding"/>
    <property type="evidence" value="ECO:0007669"/>
    <property type="project" value="InterPro"/>
</dbReference>
<evidence type="ECO:0000256" key="4">
    <source>
        <dbReference type="ARBA" id="ARBA00023163"/>
    </source>
</evidence>
<dbReference type="AlphaFoldDB" id="A0A1U7LVK4"/>
<dbReference type="InterPro" id="IPR007219">
    <property type="entry name" value="XnlR_reg_dom"/>
</dbReference>
<gene>
    <name evidence="8" type="ORF">NEOLI_000336</name>
</gene>
<evidence type="ECO:0000256" key="6">
    <source>
        <dbReference type="SAM" id="MobiDB-lite"/>
    </source>
</evidence>
<dbReference type="EMBL" id="LXFE01000152">
    <property type="protein sequence ID" value="OLL26705.1"/>
    <property type="molecule type" value="Genomic_DNA"/>
</dbReference>
<evidence type="ECO:0000256" key="2">
    <source>
        <dbReference type="ARBA" id="ARBA00022723"/>
    </source>
</evidence>
<dbReference type="PANTHER" id="PTHR47338">
    <property type="entry name" value="ZN(II)2CYS6 TRANSCRIPTION FACTOR (EUROFUNG)-RELATED"/>
    <property type="match status" value="1"/>
</dbReference>
<keyword evidence="9" id="KW-1185">Reference proteome</keyword>
<evidence type="ECO:0000259" key="7">
    <source>
        <dbReference type="SMART" id="SM00906"/>
    </source>
</evidence>
<dbReference type="OrthoDB" id="3037908at2759"/>
<sequence length="617" mass="69572">MRQNVLEHDPNVILVHVSGMNGMICHSSFHLSPTSSYPEYTAKRGPKKGHSRKVQERFETRLQELEKLLEESRAHPQKIKALQIGIPELQNMSTFATGIGAEGAQNRPLPVFELASSTNLSDLHPGNNMVYSCSNGVDVSFGAHQSFVPDILSDHTQHTISLDPNFHLGSNTYFNPMGWSLLSQGHYEALPSTELMDSLFDIYFQKIWPVGSISNPESFRYSMHLPPPFRPHLGLIYAVLLSGASVSDSPTMRALGITYYERASRYIREWQDDSVQMRTHALLQAMVLLSYYEVGKMDRAWLTIGSAVRLSTKLQLNQLDRPASRLVLPPASDPIIKEERRRVFWEVYRLDSHSASGTGWSMALNEDDIETLMPASDSRFTDNICAGSPGDSLYPLPSEFPSFRSAFVADIYLSALVRRLSEHRNRSRHDVPFLERHRYLENMLIKFELSLPDFLKVQNSTESLVIMVNLTSYLCRINLYEGAVTHAEENGLDAITPTSKLKVAVLEVVATLRILTNVETSKLPLATIFAVFSACRILARFVKTNTDPLYDDLEFLMTVLERISEYRPCAGVFLAQLKRALDAVKQTVDKIIYSPEPRSSNATHQDDTTIRNNGPFK</sequence>
<dbReference type="PANTHER" id="PTHR47338:SF10">
    <property type="entry name" value="TRANSCRIPTION FACTOR DOMAIN-CONTAINING PROTEIN-RELATED"/>
    <property type="match status" value="1"/>
</dbReference>
<keyword evidence="4" id="KW-0804">Transcription</keyword>
<dbReference type="GO" id="GO:0000981">
    <property type="term" value="F:DNA-binding transcription factor activity, RNA polymerase II-specific"/>
    <property type="evidence" value="ECO:0007669"/>
    <property type="project" value="InterPro"/>
</dbReference>
<evidence type="ECO:0000313" key="8">
    <source>
        <dbReference type="EMBL" id="OLL26705.1"/>
    </source>
</evidence>
<comment type="subcellular location">
    <subcellularLocation>
        <location evidence="1">Nucleus</location>
    </subcellularLocation>
</comment>
<dbReference type="Pfam" id="PF04082">
    <property type="entry name" value="Fungal_trans"/>
    <property type="match status" value="1"/>
</dbReference>
<dbReference type="CDD" id="cd12148">
    <property type="entry name" value="fungal_TF_MHR"/>
    <property type="match status" value="1"/>
</dbReference>
<dbReference type="Proteomes" id="UP000186594">
    <property type="component" value="Unassembled WGS sequence"/>
</dbReference>
<keyword evidence="3" id="KW-0805">Transcription regulation</keyword>
<dbReference type="GO" id="GO:0005634">
    <property type="term" value="C:nucleus"/>
    <property type="evidence" value="ECO:0007669"/>
    <property type="project" value="UniProtKB-SubCell"/>
</dbReference>
<feature type="domain" description="Xylanolytic transcriptional activator regulatory" evidence="7">
    <location>
        <begin position="300"/>
        <end position="380"/>
    </location>
</feature>
<evidence type="ECO:0000256" key="3">
    <source>
        <dbReference type="ARBA" id="ARBA00023015"/>
    </source>
</evidence>
<name>A0A1U7LVK4_NEOID</name>
<evidence type="ECO:0000256" key="5">
    <source>
        <dbReference type="ARBA" id="ARBA00023242"/>
    </source>
</evidence>
<comment type="caution">
    <text evidence="8">The sequence shown here is derived from an EMBL/GenBank/DDBJ whole genome shotgun (WGS) entry which is preliminary data.</text>
</comment>
<dbReference type="GO" id="GO:0006351">
    <property type="term" value="P:DNA-templated transcription"/>
    <property type="evidence" value="ECO:0007669"/>
    <property type="project" value="InterPro"/>
</dbReference>
<evidence type="ECO:0000313" key="9">
    <source>
        <dbReference type="Proteomes" id="UP000186594"/>
    </source>
</evidence>
<accession>A0A1U7LVK4</accession>
<keyword evidence="2" id="KW-0479">Metal-binding</keyword>